<dbReference type="InterPro" id="IPR022635">
    <property type="entry name" value="DNA_polIII_beta_C"/>
</dbReference>
<dbReference type="GO" id="GO:0006271">
    <property type="term" value="P:DNA strand elongation involved in DNA replication"/>
    <property type="evidence" value="ECO:0007669"/>
    <property type="project" value="TreeGrafter"/>
</dbReference>
<name>E0ULU1_GLOV7</name>
<keyword evidence="3" id="KW-0963">Cytoplasm</keyword>
<dbReference type="Pfam" id="PF02767">
    <property type="entry name" value="DNA_pol3_beta_2"/>
    <property type="match status" value="1"/>
</dbReference>
<reference evidence="14" key="1">
    <citation type="journal article" date="2011" name="MBio">
        <title>Novel metabolic attributes of the genus Cyanothece, comprising a group of unicellular nitrogen-fixing Cyanobacteria.</title>
        <authorList>
            <person name="Bandyopadhyay A."/>
            <person name="Elvitigala T."/>
            <person name="Welsh E."/>
            <person name="Stockel J."/>
            <person name="Liberton M."/>
            <person name="Min H."/>
            <person name="Sherman L.A."/>
            <person name="Pakrasi H.B."/>
        </authorList>
    </citation>
    <scope>NUCLEOTIDE SEQUENCE [LARGE SCALE GENOMIC DNA]</scope>
    <source>
        <strain evidence="14">PCC 7822</strain>
        <plasmid evidence="14">Cy782201</plasmid>
    </source>
</reference>
<dbReference type="AlphaFoldDB" id="E0ULU1"/>
<feature type="domain" description="DNA polymerase III beta sliding clamp C-terminal" evidence="12">
    <location>
        <begin position="379"/>
        <end position="481"/>
    </location>
</feature>
<dbReference type="PANTHER" id="PTHR30478">
    <property type="entry name" value="DNA POLYMERASE III SUBUNIT BETA"/>
    <property type="match status" value="1"/>
</dbReference>
<dbReference type="Proteomes" id="UP000008206">
    <property type="component" value="Plasmid Cy782201"/>
</dbReference>
<dbReference type="EC" id="2.7.7.7" evidence="13"/>
<evidence type="ECO:0000256" key="3">
    <source>
        <dbReference type="ARBA" id="ARBA00022490"/>
    </source>
</evidence>
<evidence type="ECO:0000256" key="1">
    <source>
        <dbReference type="ARBA" id="ARBA00004496"/>
    </source>
</evidence>
<dbReference type="Pfam" id="PF00712">
    <property type="entry name" value="DNA_pol3_beta"/>
    <property type="match status" value="1"/>
</dbReference>
<keyword evidence="7" id="KW-0239">DNA-directed DNA polymerase</keyword>
<dbReference type="KEGG" id="cyj:Cyan7822_6081"/>
<dbReference type="PANTHER" id="PTHR30478:SF0">
    <property type="entry name" value="BETA SLIDING CLAMP"/>
    <property type="match status" value="1"/>
</dbReference>
<keyword evidence="6" id="KW-0235">DNA replication</keyword>
<organism evidence="13 14">
    <name type="scientific">Gloeothece verrucosa (strain PCC 7822)</name>
    <name type="common">Cyanothece sp. (strain PCC 7822)</name>
    <dbReference type="NCBI Taxonomy" id="497965"/>
    <lineage>
        <taxon>Bacteria</taxon>
        <taxon>Bacillati</taxon>
        <taxon>Cyanobacteriota</taxon>
        <taxon>Cyanophyceae</taxon>
        <taxon>Oscillatoriophycideae</taxon>
        <taxon>Chroococcales</taxon>
        <taxon>Aphanothecaceae</taxon>
        <taxon>Gloeothece</taxon>
        <taxon>Gloeothece verrucosa</taxon>
    </lineage>
</organism>
<proteinExistence type="inferred from homology"/>
<dbReference type="GO" id="GO:0009360">
    <property type="term" value="C:DNA polymerase III complex"/>
    <property type="evidence" value="ECO:0007669"/>
    <property type="project" value="InterPro"/>
</dbReference>
<dbReference type="InterPro" id="IPR001001">
    <property type="entry name" value="DNA_polIII_beta"/>
</dbReference>
<dbReference type="InterPro" id="IPR022634">
    <property type="entry name" value="DNA_polIII_beta_N"/>
</dbReference>
<evidence type="ECO:0000256" key="9">
    <source>
        <dbReference type="SAM" id="MobiDB-lite"/>
    </source>
</evidence>
<comment type="subcellular location">
    <subcellularLocation>
        <location evidence="1">Cytoplasm</location>
    </subcellularLocation>
</comment>
<feature type="compositionally biased region" description="Polar residues" evidence="9">
    <location>
        <begin position="87"/>
        <end position="101"/>
    </location>
</feature>
<evidence type="ECO:0000256" key="6">
    <source>
        <dbReference type="ARBA" id="ARBA00022705"/>
    </source>
</evidence>
<evidence type="ECO:0000313" key="14">
    <source>
        <dbReference type="Proteomes" id="UP000008206"/>
    </source>
</evidence>
<evidence type="ECO:0000256" key="2">
    <source>
        <dbReference type="ARBA" id="ARBA00010752"/>
    </source>
</evidence>
<protein>
    <submittedName>
        <fullName evidence="13">DNA polymerase III, beta subunit</fullName>
        <ecNumber evidence="13">2.7.7.7</ecNumber>
    </submittedName>
</protein>
<keyword evidence="8" id="KW-0238">DNA-binding</keyword>
<dbReference type="NCBIfam" id="TIGR00663">
    <property type="entry name" value="dnan"/>
    <property type="match status" value="1"/>
</dbReference>
<evidence type="ECO:0000313" key="13">
    <source>
        <dbReference type="EMBL" id="ADN17921.1"/>
    </source>
</evidence>
<dbReference type="RefSeq" id="WP_013334671.1">
    <property type="nucleotide sequence ID" value="NC_014533.1"/>
</dbReference>
<dbReference type="GO" id="GO:0003887">
    <property type="term" value="F:DNA-directed DNA polymerase activity"/>
    <property type="evidence" value="ECO:0007669"/>
    <property type="project" value="UniProtKB-KW"/>
</dbReference>
<keyword evidence="4 13" id="KW-0808">Transferase</keyword>
<evidence type="ECO:0000259" key="12">
    <source>
        <dbReference type="Pfam" id="PF02768"/>
    </source>
</evidence>
<evidence type="ECO:0000259" key="10">
    <source>
        <dbReference type="Pfam" id="PF00712"/>
    </source>
</evidence>
<keyword evidence="13" id="KW-0614">Plasmid</keyword>
<dbReference type="SUPFAM" id="SSF55979">
    <property type="entry name" value="DNA clamp"/>
    <property type="match status" value="3"/>
</dbReference>
<dbReference type="SMART" id="SM00480">
    <property type="entry name" value="POL3Bc"/>
    <property type="match status" value="1"/>
</dbReference>
<evidence type="ECO:0000256" key="7">
    <source>
        <dbReference type="ARBA" id="ARBA00022932"/>
    </source>
</evidence>
<dbReference type="GO" id="GO:0003677">
    <property type="term" value="F:DNA binding"/>
    <property type="evidence" value="ECO:0007669"/>
    <property type="project" value="UniProtKB-KW"/>
</dbReference>
<dbReference type="Gene3D" id="3.10.150.10">
    <property type="entry name" value="DNA Polymerase III, subunit A, domain 2"/>
    <property type="match status" value="1"/>
</dbReference>
<dbReference type="InterPro" id="IPR022637">
    <property type="entry name" value="DNA_polIII_beta_cen"/>
</dbReference>
<accession>E0ULU1</accession>
<sequence>MTKTTASSTNTKKTQSSVQKKSTDIPKSSNPTEKQVKRTKTDSTTSTESQAKKAKANSPTKIENPSKKAKTPATSSSETGEDKSKTDATPPQEQTVQTESQLIQISTDKNALLEAIELVKAGISNNPAYPILGMILLELETEKQRLKLRSYNYEFGFSTEIEAGITGKGSIALPAALFYAILRKFPMGECLLTLQTNDEATDEIVAKLSLKEQPDNFFEIRGLPGNQYPEYPTVSPTTVMACFSGDFLISIFNGSLFAASNEETKRVLTGTHFLLSYNPDKKLTTLKTFTTDGHRMVFSEGMTKDQSTLDEPVSLTIPVKALRELQKHLLPSDQIKLYLSENLCRFQWGLNELVSRTIEGAYPDCENVINEILSQSSHSFTCQRGQLQDTLERFLILCTKSERVMKMKIESEKDYLSISQKDVARGQESIPIENFTGKPLKLLYNVNYLLEIIKAIPNDTIILHLGNSPTDATLITPSINSSHSLAVHLKYLLAPLA</sequence>
<keyword evidence="5 13" id="KW-0548">Nucleotidyltransferase</keyword>
<feature type="compositionally biased region" description="Low complexity" evidence="9">
    <location>
        <begin position="1"/>
        <end position="20"/>
    </location>
</feature>
<dbReference type="InterPro" id="IPR046938">
    <property type="entry name" value="DNA_clamp_sf"/>
</dbReference>
<dbReference type="OrthoDB" id="8421503at2"/>
<evidence type="ECO:0000256" key="8">
    <source>
        <dbReference type="ARBA" id="ARBA00023125"/>
    </source>
</evidence>
<feature type="domain" description="DNA polymerase III beta sliding clamp central" evidence="11">
    <location>
        <begin position="253"/>
        <end position="364"/>
    </location>
</feature>
<evidence type="ECO:0000256" key="5">
    <source>
        <dbReference type="ARBA" id="ARBA00022695"/>
    </source>
</evidence>
<dbReference type="Pfam" id="PF02768">
    <property type="entry name" value="DNA_pol3_beta_3"/>
    <property type="match status" value="1"/>
</dbReference>
<dbReference type="EMBL" id="CP002199">
    <property type="protein sequence ID" value="ADN17921.1"/>
    <property type="molecule type" value="Genomic_DNA"/>
</dbReference>
<evidence type="ECO:0000256" key="4">
    <source>
        <dbReference type="ARBA" id="ARBA00022679"/>
    </source>
</evidence>
<feature type="domain" description="DNA polymerase III beta sliding clamp N-terminal" evidence="10">
    <location>
        <begin position="104"/>
        <end position="232"/>
    </location>
</feature>
<keyword evidence="14" id="KW-1185">Reference proteome</keyword>
<dbReference type="CDD" id="cd00140">
    <property type="entry name" value="beta_clamp"/>
    <property type="match status" value="1"/>
</dbReference>
<gene>
    <name evidence="13" type="ordered locus">Cyan7822_6081</name>
</gene>
<evidence type="ECO:0000259" key="11">
    <source>
        <dbReference type="Pfam" id="PF02767"/>
    </source>
</evidence>
<dbReference type="GO" id="GO:0005737">
    <property type="term" value="C:cytoplasm"/>
    <property type="evidence" value="ECO:0007669"/>
    <property type="project" value="UniProtKB-SubCell"/>
</dbReference>
<feature type="region of interest" description="Disordered" evidence="9">
    <location>
        <begin position="1"/>
        <end position="101"/>
    </location>
</feature>
<comment type="similarity">
    <text evidence="2">Belongs to the beta sliding clamp family.</text>
</comment>
<dbReference type="Gene3D" id="3.70.10.10">
    <property type="match status" value="1"/>
</dbReference>
<dbReference type="HOGENOM" id="CLU_548272_0_0_3"/>
<dbReference type="GO" id="GO:0008408">
    <property type="term" value="F:3'-5' exonuclease activity"/>
    <property type="evidence" value="ECO:0007669"/>
    <property type="project" value="InterPro"/>
</dbReference>
<geneLocation type="plasmid" evidence="13 14">
    <name>Cy782201</name>
</geneLocation>